<reference evidence="2" key="2">
    <citation type="submission" date="2018-04" db="EMBL/GenBank/DDBJ databases">
        <title>OnivRS2 (Oryza nivara Reference Sequence Version 2).</title>
        <authorList>
            <person name="Zhang J."/>
            <person name="Kudrna D."/>
            <person name="Lee S."/>
            <person name="Talag J."/>
            <person name="Rajasekar S."/>
            <person name="Welchert J."/>
            <person name="Hsing Y.-I."/>
            <person name="Wing R.A."/>
        </authorList>
    </citation>
    <scope>NUCLEOTIDE SEQUENCE [LARGE SCALE GENOMIC DNA]</scope>
</reference>
<dbReference type="AlphaFoldDB" id="A0A0E0IR15"/>
<evidence type="ECO:0000256" key="1">
    <source>
        <dbReference type="SAM" id="MobiDB-lite"/>
    </source>
</evidence>
<organism evidence="2">
    <name type="scientific">Oryza nivara</name>
    <name type="common">Indian wild rice</name>
    <name type="synonym">Oryza sativa f. spontanea</name>
    <dbReference type="NCBI Taxonomy" id="4536"/>
    <lineage>
        <taxon>Eukaryota</taxon>
        <taxon>Viridiplantae</taxon>
        <taxon>Streptophyta</taxon>
        <taxon>Embryophyta</taxon>
        <taxon>Tracheophyta</taxon>
        <taxon>Spermatophyta</taxon>
        <taxon>Magnoliopsida</taxon>
        <taxon>Liliopsida</taxon>
        <taxon>Poales</taxon>
        <taxon>Poaceae</taxon>
        <taxon>BOP clade</taxon>
        <taxon>Oryzoideae</taxon>
        <taxon>Oryzeae</taxon>
        <taxon>Oryzinae</taxon>
        <taxon>Oryza</taxon>
    </lineage>
</organism>
<feature type="region of interest" description="Disordered" evidence="1">
    <location>
        <begin position="1"/>
        <end position="30"/>
    </location>
</feature>
<dbReference type="EnsemblPlants" id="ONIVA10G06640.1">
    <property type="protein sequence ID" value="ONIVA10G06640.1"/>
    <property type="gene ID" value="ONIVA10G06640"/>
</dbReference>
<dbReference type="HOGENOM" id="CLU_2780187_0_0_1"/>
<reference evidence="2" key="1">
    <citation type="submission" date="2015-04" db="UniProtKB">
        <authorList>
            <consortium name="EnsemblPlants"/>
        </authorList>
    </citation>
    <scope>IDENTIFICATION</scope>
    <source>
        <strain evidence="2">SL10</strain>
    </source>
</reference>
<evidence type="ECO:0000313" key="2">
    <source>
        <dbReference type="EnsemblPlants" id="ONIVA10G06640.1"/>
    </source>
</evidence>
<dbReference type="Gramene" id="ONIVA10G06640.1">
    <property type="protein sequence ID" value="ONIVA10G06640.1"/>
    <property type="gene ID" value="ONIVA10G06640"/>
</dbReference>
<keyword evidence="3" id="KW-1185">Reference proteome</keyword>
<name>A0A0E0IR15_ORYNI</name>
<proteinExistence type="predicted"/>
<evidence type="ECO:0000313" key="3">
    <source>
        <dbReference type="Proteomes" id="UP000006591"/>
    </source>
</evidence>
<accession>A0A0E0IR15</accession>
<sequence>MADGTAALRPAPRIGPTCLRPSQLAPLRRPQMQPQIQGVHHIWVCITPLITTYLECHGKTYQNNSSIEI</sequence>
<dbReference type="Proteomes" id="UP000006591">
    <property type="component" value="Chromosome 10"/>
</dbReference>
<protein>
    <submittedName>
        <fullName evidence="2">Uncharacterized protein</fullName>
    </submittedName>
</protein>